<evidence type="ECO:0000256" key="2">
    <source>
        <dbReference type="ARBA" id="ARBA00009130"/>
    </source>
</evidence>
<evidence type="ECO:0000259" key="7">
    <source>
        <dbReference type="Pfam" id="PF02852"/>
    </source>
</evidence>
<gene>
    <name evidence="9" type="ORF">ACFQNG_07055</name>
</gene>
<feature type="domain" description="FAD/NAD(P)-binding" evidence="8">
    <location>
        <begin position="1"/>
        <end position="305"/>
    </location>
</feature>
<evidence type="ECO:0000256" key="5">
    <source>
        <dbReference type="ARBA" id="ARBA00023002"/>
    </source>
</evidence>
<reference evidence="10" key="1">
    <citation type="journal article" date="2019" name="Int. J. Syst. Evol. Microbiol.">
        <title>The Global Catalogue of Microorganisms (GCM) 10K type strain sequencing project: providing services to taxonomists for standard genome sequencing and annotation.</title>
        <authorList>
            <consortium name="The Broad Institute Genomics Platform"/>
            <consortium name="The Broad Institute Genome Sequencing Center for Infectious Disease"/>
            <person name="Wu L."/>
            <person name="Ma J."/>
        </authorList>
    </citation>
    <scope>NUCLEOTIDE SEQUENCE [LARGE SCALE GENOMIC DNA]</scope>
    <source>
        <strain evidence="10">CGMCC 1.12942</strain>
    </source>
</reference>
<keyword evidence="5" id="KW-0560">Oxidoreductase</keyword>
<dbReference type="Pfam" id="PF02852">
    <property type="entry name" value="Pyr_redox_dim"/>
    <property type="match status" value="1"/>
</dbReference>
<dbReference type="InterPro" id="IPR023753">
    <property type="entry name" value="FAD/NAD-binding_dom"/>
</dbReference>
<dbReference type="PRINTS" id="PR00411">
    <property type="entry name" value="PNDRDTASEI"/>
</dbReference>
<evidence type="ECO:0000259" key="8">
    <source>
        <dbReference type="Pfam" id="PF07992"/>
    </source>
</evidence>
<dbReference type="Proteomes" id="UP001596500">
    <property type="component" value="Unassembled WGS sequence"/>
</dbReference>
<comment type="cofactor">
    <cofactor evidence="1">
        <name>FAD</name>
        <dbReference type="ChEBI" id="CHEBI:57692"/>
    </cofactor>
</comment>
<sequence>MRIAVIGCTHAGTAAIINARRLYPDATITVYERNDTISFLSCGIALYVGGVVKDQEALFYSSPEQMTELGIRMKMNHEVIELDPTQKTLRARHSLTGVELTDTYDKLLITTGSWPILPPISGINLNNIHLCKTVDHSTHIAANATNARNIVVIGAGYIGIELVEAFESQGKRVTLIDSCDRILSKYLDEEITEPIEQLLRSRNIELALNQTATQFVGQNGNVSKVMTTRGEYDADLVILCVGFRPQTHLLKGHVDMLENGAIIVDEYMRTSQPDLFAAGDCCAVMFNPLKQPKYVPLATNAIRMGTIAAHNLCEPKLKHPGTQGTSGIKLYDRHIASTGLTEQSALDAGLNAKSITIAESVRPDFMPTNEVVTLKVVYDAVSRQLLGAQLMSKADLTQAINTLSVCIQNGMTMEQLALTDFFFQPHFNKPWHFVNQAALHAL</sequence>
<dbReference type="Gene3D" id="3.50.50.60">
    <property type="entry name" value="FAD/NAD(P)-binding domain"/>
    <property type="match status" value="2"/>
</dbReference>
<keyword evidence="6" id="KW-0676">Redox-active center</keyword>
<evidence type="ECO:0000313" key="9">
    <source>
        <dbReference type="EMBL" id="MFC7440909.1"/>
    </source>
</evidence>
<accession>A0ABW2RIX9</accession>
<keyword evidence="4" id="KW-0274">FAD</keyword>
<dbReference type="PANTHER" id="PTHR43429:SF1">
    <property type="entry name" value="NAD(P)H SULFUR OXIDOREDUCTASE (COA-DEPENDENT)"/>
    <property type="match status" value="1"/>
</dbReference>
<dbReference type="InterPro" id="IPR050260">
    <property type="entry name" value="FAD-bd_OxRdtase"/>
</dbReference>
<keyword evidence="3" id="KW-0285">Flavoprotein</keyword>
<name>A0ABW2RIX9_9BACL</name>
<comment type="caution">
    <text evidence="9">The sequence shown here is derived from an EMBL/GenBank/DDBJ whole genome shotgun (WGS) entry which is preliminary data.</text>
</comment>
<dbReference type="RefSeq" id="WP_379864190.1">
    <property type="nucleotide sequence ID" value="NZ_JBHTBW010000019.1"/>
</dbReference>
<dbReference type="EMBL" id="JBHTBW010000019">
    <property type="protein sequence ID" value="MFC7440909.1"/>
    <property type="molecule type" value="Genomic_DNA"/>
</dbReference>
<dbReference type="Gene3D" id="3.30.390.30">
    <property type="match status" value="1"/>
</dbReference>
<feature type="domain" description="Pyridine nucleotide-disulphide oxidoreductase dimerisation" evidence="7">
    <location>
        <begin position="331"/>
        <end position="428"/>
    </location>
</feature>
<comment type="similarity">
    <text evidence="2">Belongs to the class-III pyridine nucleotide-disulfide oxidoreductase family.</text>
</comment>
<dbReference type="Pfam" id="PF07992">
    <property type="entry name" value="Pyr_redox_2"/>
    <property type="match status" value="1"/>
</dbReference>
<dbReference type="PANTHER" id="PTHR43429">
    <property type="entry name" value="PYRIDINE NUCLEOTIDE-DISULFIDE OXIDOREDUCTASE DOMAIN-CONTAINING"/>
    <property type="match status" value="1"/>
</dbReference>
<dbReference type="PRINTS" id="PR00368">
    <property type="entry name" value="FADPNR"/>
</dbReference>
<dbReference type="SUPFAM" id="SSF51905">
    <property type="entry name" value="FAD/NAD(P)-binding domain"/>
    <property type="match status" value="1"/>
</dbReference>
<evidence type="ECO:0000256" key="3">
    <source>
        <dbReference type="ARBA" id="ARBA00022630"/>
    </source>
</evidence>
<protein>
    <submittedName>
        <fullName evidence="9">FAD-dependent oxidoreductase</fullName>
    </submittedName>
</protein>
<dbReference type="SUPFAM" id="SSF55424">
    <property type="entry name" value="FAD/NAD-linked reductases, dimerisation (C-terminal) domain"/>
    <property type="match status" value="1"/>
</dbReference>
<evidence type="ECO:0000256" key="1">
    <source>
        <dbReference type="ARBA" id="ARBA00001974"/>
    </source>
</evidence>
<organism evidence="9 10">
    <name type="scientific">Laceyella putida</name>
    <dbReference type="NCBI Taxonomy" id="110101"/>
    <lineage>
        <taxon>Bacteria</taxon>
        <taxon>Bacillati</taxon>
        <taxon>Bacillota</taxon>
        <taxon>Bacilli</taxon>
        <taxon>Bacillales</taxon>
        <taxon>Thermoactinomycetaceae</taxon>
        <taxon>Laceyella</taxon>
    </lineage>
</organism>
<proteinExistence type="inferred from homology"/>
<dbReference type="InterPro" id="IPR004099">
    <property type="entry name" value="Pyr_nucl-diS_OxRdtase_dimer"/>
</dbReference>
<keyword evidence="10" id="KW-1185">Reference proteome</keyword>
<evidence type="ECO:0000313" key="10">
    <source>
        <dbReference type="Proteomes" id="UP001596500"/>
    </source>
</evidence>
<dbReference type="InterPro" id="IPR036188">
    <property type="entry name" value="FAD/NAD-bd_sf"/>
</dbReference>
<dbReference type="InterPro" id="IPR016156">
    <property type="entry name" value="FAD/NAD-linked_Rdtase_dimer_sf"/>
</dbReference>
<evidence type="ECO:0000256" key="6">
    <source>
        <dbReference type="ARBA" id="ARBA00023284"/>
    </source>
</evidence>
<evidence type="ECO:0000256" key="4">
    <source>
        <dbReference type="ARBA" id="ARBA00022827"/>
    </source>
</evidence>